<dbReference type="GO" id="GO:0071034">
    <property type="term" value="P:CUT catabolic process"/>
    <property type="evidence" value="ECO:0007669"/>
    <property type="project" value="TreeGrafter"/>
</dbReference>
<dbReference type="GO" id="GO:0000467">
    <property type="term" value="P:exonucleolytic trimming to generate mature 3'-end of 5.8S rRNA from tricistronic rRNA transcript (SSU-rRNA, 5.8S rRNA, LSU-rRNA)"/>
    <property type="evidence" value="ECO:0007669"/>
    <property type="project" value="TreeGrafter"/>
</dbReference>
<organism evidence="12 13">
    <name type="scientific">Tilletia walkeri</name>
    <dbReference type="NCBI Taxonomy" id="117179"/>
    <lineage>
        <taxon>Eukaryota</taxon>
        <taxon>Fungi</taxon>
        <taxon>Dikarya</taxon>
        <taxon>Basidiomycota</taxon>
        <taxon>Ustilaginomycotina</taxon>
        <taxon>Exobasidiomycetes</taxon>
        <taxon>Tilletiales</taxon>
        <taxon>Tilletiaceae</taxon>
        <taxon>Tilletia</taxon>
    </lineage>
</organism>
<dbReference type="InterPro" id="IPR026699">
    <property type="entry name" value="Exosome_RNA_bind1/RRP40/RRP4"/>
</dbReference>
<dbReference type="GO" id="GO:0005730">
    <property type="term" value="C:nucleolus"/>
    <property type="evidence" value="ECO:0007669"/>
    <property type="project" value="UniProtKB-SubCell"/>
</dbReference>
<dbReference type="GO" id="GO:0003723">
    <property type="term" value="F:RNA binding"/>
    <property type="evidence" value="ECO:0007669"/>
    <property type="project" value="UniProtKB-KW"/>
</dbReference>
<dbReference type="CDD" id="cd05790">
    <property type="entry name" value="S1_Rrp40"/>
    <property type="match status" value="1"/>
</dbReference>
<feature type="region of interest" description="Disordered" evidence="10">
    <location>
        <begin position="54"/>
        <end position="94"/>
    </location>
</feature>
<evidence type="ECO:0000256" key="5">
    <source>
        <dbReference type="ARBA" id="ARBA00022552"/>
    </source>
</evidence>
<evidence type="ECO:0000256" key="10">
    <source>
        <dbReference type="SAM" id="MobiDB-lite"/>
    </source>
</evidence>
<feature type="compositionally biased region" description="Acidic residues" evidence="10">
    <location>
        <begin position="279"/>
        <end position="292"/>
    </location>
</feature>
<dbReference type="PANTHER" id="PTHR21321">
    <property type="entry name" value="PNAS-3 RELATED"/>
    <property type="match status" value="1"/>
</dbReference>
<dbReference type="GO" id="GO:0000176">
    <property type="term" value="C:nuclear exosome (RNase complex)"/>
    <property type="evidence" value="ECO:0007669"/>
    <property type="project" value="TreeGrafter"/>
</dbReference>
<evidence type="ECO:0000256" key="7">
    <source>
        <dbReference type="ARBA" id="ARBA00022884"/>
    </source>
</evidence>
<accession>A0A8X7ND03</accession>
<dbReference type="AlphaFoldDB" id="A0A8X7ND03"/>
<dbReference type="InterPro" id="IPR012340">
    <property type="entry name" value="NA-bd_OB-fold"/>
</dbReference>
<dbReference type="InterPro" id="IPR036612">
    <property type="entry name" value="KH_dom_type_1_sf"/>
</dbReference>
<evidence type="ECO:0000256" key="1">
    <source>
        <dbReference type="ARBA" id="ARBA00004496"/>
    </source>
</evidence>
<comment type="caution">
    <text evidence="12">The sequence shown here is derived from an EMBL/GenBank/DDBJ whole genome shotgun (WGS) entry which is preliminary data.</text>
</comment>
<keyword evidence="13" id="KW-1185">Reference proteome</keyword>
<dbReference type="PANTHER" id="PTHR21321:SF1">
    <property type="entry name" value="EXOSOME COMPLEX COMPONENT RRP40"/>
    <property type="match status" value="1"/>
</dbReference>
<keyword evidence="7" id="KW-0694">RNA-binding</keyword>
<evidence type="ECO:0000256" key="6">
    <source>
        <dbReference type="ARBA" id="ARBA00022835"/>
    </source>
</evidence>
<keyword evidence="5" id="KW-0698">rRNA processing</keyword>
<proteinExistence type="inferred from homology"/>
<dbReference type="Pfam" id="PF21262">
    <property type="entry name" value="RRP40_S1"/>
    <property type="match status" value="1"/>
</dbReference>
<dbReference type="GO" id="GO:0000177">
    <property type="term" value="C:cytoplasmic exosome (RNase complex)"/>
    <property type="evidence" value="ECO:0007669"/>
    <property type="project" value="TreeGrafter"/>
</dbReference>
<gene>
    <name evidence="12" type="ORF">A4X09_0g1701</name>
</gene>
<dbReference type="Gene3D" id="3.30.1370.10">
    <property type="entry name" value="K Homology domain, type 1"/>
    <property type="match status" value="1"/>
</dbReference>
<evidence type="ECO:0000313" key="13">
    <source>
        <dbReference type="Proteomes" id="UP000078113"/>
    </source>
</evidence>
<dbReference type="CDD" id="cd22526">
    <property type="entry name" value="KH-I_Rrp40"/>
    <property type="match status" value="1"/>
</dbReference>
<reference evidence="12" key="1">
    <citation type="submission" date="2016-04" db="EMBL/GenBank/DDBJ databases">
        <authorList>
            <person name="Nguyen H.D."/>
            <person name="Samba Siva P."/>
            <person name="Cullis J."/>
            <person name="Levesque C.A."/>
            <person name="Hambleton S."/>
        </authorList>
    </citation>
    <scope>NUCLEOTIDE SEQUENCE</scope>
    <source>
        <strain evidence="12">DAOMC 236422</strain>
    </source>
</reference>
<feature type="compositionally biased region" description="Basic and acidic residues" evidence="10">
    <location>
        <begin position="265"/>
        <end position="278"/>
    </location>
</feature>
<dbReference type="GO" id="GO:0071038">
    <property type="term" value="P:TRAMP-dependent tRNA surveillance pathway"/>
    <property type="evidence" value="ECO:0007669"/>
    <property type="project" value="TreeGrafter"/>
</dbReference>
<reference evidence="12" key="2">
    <citation type="journal article" date="2019" name="IMA Fungus">
        <title>Genome sequencing and comparison of five Tilletia species to identify candidate genes for the detection of regulated species infecting wheat.</title>
        <authorList>
            <person name="Nguyen H.D.T."/>
            <person name="Sultana T."/>
            <person name="Kesanakurti P."/>
            <person name="Hambleton S."/>
        </authorList>
    </citation>
    <scope>NUCLEOTIDE SEQUENCE</scope>
    <source>
        <strain evidence="12">DAOMC 236422</strain>
    </source>
</reference>
<dbReference type="EMBL" id="LWDG02000042">
    <property type="protein sequence ID" value="KAE8270662.1"/>
    <property type="molecule type" value="Genomic_DNA"/>
</dbReference>
<dbReference type="GO" id="GO:0071035">
    <property type="term" value="P:nuclear polyadenylation-dependent rRNA catabolic process"/>
    <property type="evidence" value="ECO:0007669"/>
    <property type="project" value="TreeGrafter"/>
</dbReference>
<dbReference type="SUPFAM" id="SSF54791">
    <property type="entry name" value="Eukaryotic type KH-domain (KH-domain type I)"/>
    <property type="match status" value="1"/>
</dbReference>
<keyword evidence="6" id="KW-0271">Exosome</keyword>
<feature type="domain" description="K Homology" evidence="11">
    <location>
        <begin position="204"/>
        <end position="249"/>
    </location>
</feature>
<feature type="region of interest" description="Disordered" evidence="10">
    <location>
        <begin position="265"/>
        <end position="298"/>
    </location>
</feature>
<evidence type="ECO:0000256" key="2">
    <source>
        <dbReference type="ARBA" id="ARBA00004604"/>
    </source>
</evidence>
<dbReference type="Pfam" id="PF15985">
    <property type="entry name" value="KH_6"/>
    <property type="match status" value="1"/>
</dbReference>
<dbReference type="GO" id="GO:0034475">
    <property type="term" value="P:U4 snRNA 3'-end processing"/>
    <property type="evidence" value="ECO:0007669"/>
    <property type="project" value="TreeGrafter"/>
</dbReference>
<protein>
    <recommendedName>
        <fullName evidence="9">Ribosomal RNA-processing protein 40</fullName>
    </recommendedName>
</protein>
<keyword evidence="4" id="KW-0963">Cytoplasm</keyword>
<sequence length="321" mass="34321">MPFVLPGDIVHSAVRPLGSIAPDTQLKLGPGLLPERVSSSSSDPTPTLVATRAGIVGHVPGRTTTAKNAAASSSSTAERSTKRAKTEEGKGKGVKQDGLWVEVNTRRYIPAPSDTIIGQITARGPDFYTVSLLSAHTAALPALAFEGATKRHKPNIRVGAIVYARVISAERHTDPELSCVNPVTGKADGMGELKVGEREVGCAMLFKISLGLASSLLHPSHPLLPRLAAHFPFESAIGHNGFLWARTSQPSHLIALGRILERAEQRTDTPGRTTVKEEMDVDDEEQEEDEEAILSSRAQDVARSRGALSKEEIKQIVGPFL</sequence>
<dbReference type="FunFam" id="2.40.50.140:FF:000112">
    <property type="entry name" value="Exosome complex component RRP40"/>
    <property type="match status" value="1"/>
</dbReference>
<dbReference type="GO" id="GO:0071051">
    <property type="term" value="P:poly(A)-dependent snoRNA 3'-end processing"/>
    <property type="evidence" value="ECO:0007669"/>
    <property type="project" value="TreeGrafter"/>
</dbReference>
<evidence type="ECO:0000256" key="4">
    <source>
        <dbReference type="ARBA" id="ARBA00022490"/>
    </source>
</evidence>
<evidence type="ECO:0000259" key="11">
    <source>
        <dbReference type="Pfam" id="PF15985"/>
    </source>
</evidence>
<comment type="similarity">
    <text evidence="3">Belongs to the RRP40 family.</text>
</comment>
<dbReference type="InterPro" id="IPR004088">
    <property type="entry name" value="KH_dom_type_1"/>
</dbReference>
<evidence type="ECO:0000256" key="9">
    <source>
        <dbReference type="ARBA" id="ARBA00030615"/>
    </source>
</evidence>
<dbReference type="InterPro" id="IPR049469">
    <property type="entry name" value="RRP40_KH-I"/>
</dbReference>
<feature type="compositionally biased region" description="Basic and acidic residues" evidence="10">
    <location>
        <begin position="79"/>
        <end position="94"/>
    </location>
</feature>
<evidence type="ECO:0000256" key="3">
    <source>
        <dbReference type="ARBA" id="ARBA00007841"/>
    </source>
</evidence>
<evidence type="ECO:0000256" key="8">
    <source>
        <dbReference type="ARBA" id="ARBA00023242"/>
    </source>
</evidence>
<dbReference type="SUPFAM" id="SSF50249">
    <property type="entry name" value="Nucleic acid-binding proteins"/>
    <property type="match status" value="1"/>
</dbReference>
<keyword evidence="8" id="KW-0539">Nucleus</keyword>
<feature type="compositionally biased region" description="Low complexity" evidence="10">
    <location>
        <begin position="62"/>
        <end position="78"/>
    </location>
</feature>
<evidence type="ECO:0000313" key="12">
    <source>
        <dbReference type="EMBL" id="KAE8270662.1"/>
    </source>
</evidence>
<dbReference type="Gene3D" id="2.40.50.140">
    <property type="entry name" value="Nucleic acid-binding proteins"/>
    <property type="match status" value="1"/>
</dbReference>
<comment type="subcellular location">
    <subcellularLocation>
        <location evidence="1">Cytoplasm</location>
    </subcellularLocation>
    <subcellularLocation>
        <location evidence="2">Nucleus</location>
        <location evidence="2">Nucleolus</location>
    </subcellularLocation>
</comment>
<dbReference type="Proteomes" id="UP000078113">
    <property type="component" value="Unassembled WGS sequence"/>
</dbReference>
<dbReference type="InterPro" id="IPR037319">
    <property type="entry name" value="Rrp40_S1"/>
</dbReference>
<name>A0A8X7ND03_9BASI</name>